<reference evidence="1" key="1">
    <citation type="submission" date="2020-05" db="EMBL/GenBank/DDBJ databases">
        <title>Phylogenomic resolution of chytrid fungi.</title>
        <authorList>
            <person name="Stajich J.E."/>
            <person name="Amses K."/>
            <person name="Simmons R."/>
            <person name="Seto K."/>
            <person name="Myers J."/>
            <person name="Bonds A."/>
            <person name="Quandt C.A."/>
            <person name="Barry K."/>
            <person name="Liu P."/>
            <person name="Grigoriev I."/>
            <person name="Longcore J.E."/>
            <person name="James T.Y."/>
        </authorList>
    </citation>
    <scope>NUCLEOTIDE SEQUENCE</scope>
    <source>
        <strain evidence="1">JEL0476</strain>
    </source>
</reference>
<evidence type="ECO:0000313" key="2">
    <source>
        <dbReference type="Proteomes" id="UP001211065"/>
    </source>
</evidence>
<proteinExistence type="predicted"/>
<protein>
    <submittedName>
        <fullName evidence="1">Uncharacterized protein</fullName>
    </submittedName>
</protein>
<organism evidence="1 2">
    <name type="scientific">Clydaea vesicula</name>
    <dbReference type="NCBI Taxonomy" id="447962"/>
    <lineage>
        <taxon>Eukaryota</taxon>
        <taxon>Fungi</taxon>
        <taxon>Fungi incertae sedis</taxon>
        <taxon>Chytridiomycota</taxon>
        <taxon>Chytridiomycota incertae sedis</taxon>
        <taxon>Chytridiomycetes</taxon>
        <taxon>Lobulomycetales</taxon>
        <taxon>Lobulomycetaceae</taxon>
        <taxon>Clydaea</taxon>
    </lineage>
</organism>
<keyword evidence="2" id="KW-1185">Reference proteome</keyword>
<name>A0AAD5U6G9_9FUNG</name>
<dbReference type="Proteomes" id="UP001211065">
    <property type="component" value="Unassembled WGS sequence"/>
</dbReference>
<dbReference type="EMBL" id="JADGJW010000041">
    <property type="protein sequence ID" value="KAJ3226223.1"/>
    <property type="molecule type" value="Genomic_DNA"/>
</dbReference>
<comment type="caution">
    <text evidence="1">The sequence shown here is derived from an EMBL/GenBank/DDBJ whole genome shotgun (WGS) entry which is preliminary data.</text>
</comment>
<evidence type="ECO:0000313" key="1">
    <source>
        <dbReference type="EMBL" id="KAJ3226223.1"/>
    </source>
</evidence>
<gene>
    <name evidence="1" type="ORF">HK099_005328</name>
</gene>
<accession>A0AAD5U6G9</accession>
<sequence>MSNVNTNRFSNTFRIKKRKTEGNLKEVMKVQMEEQAIREQEKEIHFESVINNGETTKISVSNNEKAEILLPSDSSETLADSTVEVNNKNSAKPAEKHLKFKKEVEKKDEKKIRKTQSMTALLSVKWRGFIGKFKKVDSKTSESTPTVREVPEIVIDEYKTTDRFAKTLPSTCSESWVFVKDGSKTCGVVDDGNSGENQVENTLVSEENTTKIDDEVRSEKKDENLVQQEIILCDGNIKWFPEYEESVVRLVNLNGAGNNALKFQELSNVFVY</sequence>
<dbReference type="AlphaFoldDB" id="A0AAD5U6G9"/>